<name>A0AAC9R3J7_LACLL</name>
<protein>
    <recommendedName>
        <fullName evidence="1">Group II intron-interrupted relaxase LtrB C-terminal domain-containing protein</fullName>
    </recommendedName>
</protein>
<dbReference type="AlphaFoldDB" id="A0AAC9R3J7"/>
<organism evidence="2 3">
    <name type="scientific">Lactococcus lactis subsp. lactis</name>
    <name type="common">Streptococcus lactis</name>
    <dbReference type="NCBI Taxonomy" id="1360"/>
    <lineage>
        <taxon>Bacteria</taxon>
        <taxon>Bacillati</taxon>
        <taxon>Bacillota</taxon>
        <taxon>Bacilli</taxon>
        <taxon>Lactobacillales</taxon>
        <taxon>Streptococcaceae</taxon>
        <taxon>Lactococcus</taxon>
    </lineage>
</organism>
<evidence type="ECO:0000259" key="1">
    <source>
        <dbReference type="Pfam" id="PF11083"/>
    </source>
</evidence>
<evidence type="ECO:0000313" key="2">
    <source>
        <dbReference type="EMBL" id="ARE13466.1"/>
    </source>
</evidence>
<accession>A0AAC9R3J7</accession>
<proteinExistence type="predicted"/>
<evidence type="ECO:0000313" key="3">
    <source>
        <dbReference type="Proteomes" id="UP000192067"/>
    </source>
</evidence>
<sequence>MESNLYKALDDAQIKLDMIDLKILELTQVAKYLIAKTSDNPQEVEEVKVVLKNLNVNSNFRYCDIQQELSS</sequence>
<gene>
    <name evidence="2" type="ORF">LLUC11_1133</name>
</gene>
<feature type="domain" description="Group II intron-interrupted relaxase LtrB C-terminal" evidence="1">
    <location>
        <begin position="1"/>
        <end position="70"/>
    </location>
</feature>
<dbReference type="Proteomes" id="UP000192067">
    <property type="component" value="Chromosome"/>
</dbReference>
<reference evidence="2 3" key="1">
    <citation type="journal article" date="2017" name="BMC Genomics">
        <title>Comparative and functional genomics of the Lactococcus lactis taxon; insights into evolution and niche adaptation.</title>
        <authorList>
            <person name="Kelleher P."/>
            <person name="Bottacini F."/>
            <person name="Mahony J."/>
            <person name="Kilcawley K.N."/>
            <person name="van Sinderen D."/>
        </authorList>
    </citation>
    <scope>NUCLEOTIDE SEQUENCE [LARGE SCALE GENOMIC DNA]</scope>
    <source>
        <strain evidence="2 3">UC11</strain>
    </source>
</reference>
<dbReference type="InterPro" id="IPR021112">
    <property type="entry name" value="LtrB_C"/>
</dbReference>
<dbReference type="Pfam" id="PF11083">
    <property type="entry name" value="Relaxase_C"/>
    <property type="match status" value="1"/>
</dbReference>
<dbReference type="EMBL" id="CP015904">
    <property type="protein sequence ID" value="ARE13466.1"/>
    <property type="molecule type" value="Genomic_DNA"/>
</dbReference>